<name>A0A5B7KBM8_PORTR</name>
<feature type="signal peptide" evidence="1">
    <location>
        <begin position="1"/>
        <end position="17"/>
    </location>
</feature>
<reference evidence="2 3" key="1">
    <citation type="submission" date="2019-05" db="EMBL/GenBank/DDBJ databases">
        <title>Another draft genome of Portunus trituberculatus and its Hox gene families provides insights of decapod evolution.</title>
        <authorList>
            <person name="Jeong J.-H."/>
            <person name="Song I."/>
            <person name="Kim S."/>
            <person name="Choi T."/>
            <person name="Kim D."/>
            <person name="Ryu S."/>
            <person name="Kim W."/>
        </authorList>
    </citation>
    <scope>NUCLEOTIDE SEQUENCE [LARGE SCALE GENOMIC DNA]</scope>
    <source>
        <tissue evidence="2">Muscle</tissue>
    </source>
</reference>
<evidence type="ECO:0000313" key="3">
    <source>
        <dbReference type="Proteomes" id="UP000324222"/>
    </source>
</evidence>
<evidence type="ECO:0000256" key="1">
    <source>
        <dbReference type="SAM" id="SignalP"/>
    </source>
</evidence>
<accession>A0A5B7KBM8</accession>
<evidence type="ECO:0008006" key="4">
    <source>
        <dbReference type="Google" id="ProtNLM"/>
    </source>
</evidence>
<proteinExistence type="predicted"/>
<dbReference type="Proteomes" id="UP000324222">
    <property type="component" value="Unassembled WGS sequence"/>
</dbReference>
<gene>
    <name evidence="2" type="ORF">E2C01_100286</name>
</gene>
<dbReference type="OrthoDB" id="3200163at2759"/>
<keyword evidence="3" id="KW-1185">Reference proteome</keyword>
<evidence type="ECO:0000313" key="2">
    <source>
        <dbReference type="EMBL" id="MPD04590.1"/>
    </source>
</evidence>
<dbReference type="AlphaFoldDB" id="A0A5B7KBM8"/>
<comment type="caution">
    <text evidence="2">The sequence shown here is derived from an EMBL/GenBank/DDBJ whole genome shotgun (WGS) entry which is preliminary data.</text>
</comment>
<feature type="chain" id="PRO_5023124990" description="Secreted protein" evidence="1">
    <location>
        <begin position="18"/>
        <end position="93"/>
    </location>
</feature>
<sequence length="93" mass="10119">MRCFLVVLVVGATAVLGNNVPPLATHDRADTPSHDPPVVPQVNWGLHGAVTEELWEEPSLPRTASDVYSPAFFLFPLHTPLARIPLPHAYSSI</sequence>
<keyword evidence="1" id="KW-0732">Signal</keyword>
<dbReference type="EMBL" id="VSRR010141779">
    <property type="protein sequence ID" value="MPD04590.1"/>
    <property type="molecule type" value="Genomic_DNA"/>
</dbReference>
<protein>
    <recommendedName>
        <fullName evidence="4">Secreted protein</fullName>
    </recommendedName>
</protein>
<organism evidence="2 3">
    <name type="scientific">Portunus trituberculatus</name>
    <name type="common">Swimming crab</name>
    <name type="synonym">Neptunus trituberculatus</name>
    <dbReference type="NCBI Taxonomy" id="210409"/>
    <lineage>
        <taxon>Eukaryota</taxon>
        <taxon>Metazoa</taxon>
        <taxon>Ecdysozoa</taxon>
        <taxon>Arthropoda</taxon>
        <taxon>Crustacea</taxon>
        <taxon>Multicrustacea</taxon>
        <taxon>Malacostraca</taxon>
        <taxon>Eumalacostraca</taxon>
        <taxon>Eucarida</taxon>
        <taxon>Decapoda</taxon>
        <taxon>Pleocyemata</taxon>
        <taxon>Brachyura</taxon>
        <taxon>Eubrachyura</taxon>
        <taxon>Portunoidea</taxon>
        <taxon>Portunidae</taxon>
        <taxon>Portuninae</taxon>
        <taxon>Portunus</taxon>
    </lineage>
</organism>